<sequence>MKEALKEDGFNRNKCYEMCMINEKKYTYIGGCDICGKCIVGVPCSVINPSR</sequence>
<dbReference type="AlphaFoldDB" id="A0A381KK78"/>
<accession>A0A381KK78</accession>
<name>A0A381KK78_CLODI</name>
<gene>
    <name evidence="1" type="ORF">NCTC13307_04167</name>
</gene>
<protein>
    <submittedName>
        <fullName evidence="1">Uncharacterized protein</fullName>
    </submittedName>
</protein>
<proteinExistence type="predicted"/>
<reference evidence="1" key="1">
    <citation type="submission" date="2018-06" db="EMBL/GenBank/DDBJ databases">
        <authorList>
            <consortium name="Pathogen Informatics"/>
            <person name="Doyle S."/>
        </authorList>
    </citation>
    <scope>NUCLEOTIDE SEQUENCE</scope>
    <source>
        <strain evidence="1">NCTC13307</strain>
    </source>
</reference>
<evidence type="ECO:0000313" key="1">
    <source>
        <dbReference type="EMBL" id="SUY83054.1"/>
    </source>
</evidence>
<organism evidence="1">
    <name type="scientific">Clostridioides difficile</name>
    <name type="common">Peptoclostridium difficile</name>
    <dbReference type="NCBI Taxonomy" id="1496"/>
    <lineage>
        <taxon>Bacteria</taxon>
        <taxon>Bacillati</taxon>
        <taxon>Bacillota</taxon>
        <taxon>Clostridia</taxon>
        <taxon>Peptostreptococcales</taxon>
        <taxon>Peptostreptococcaceae</taxon>
        <taxon>Clostridioides</taxon>
    </lineage>
</organism>
<dbReference type="EMBL" id="UFWD01000002">
    <property type="protein sequence ID" value="SUY83054.1"/>
    <property type="molecule type" value="Genomic_DNA"/>
</dbReference>